<dbReference type="CDD" id="cd06550">
    <property type="entry name" value="TM_ABC_iron-siderophores_like"/>
    <property type="match status" value="1"/>
</dbReference>
<evidence type="ECO:0000313" key="11">
    <source>
        <dbReference type="Proteomes" id="UP001234585"/>
    </source>
</evidence>
<feature type="signal peptide" evidence="9">
    <location>
        <begin position="1"/>
        <end position="26"/>
    </location>
</feature>
<feature type="transmembrane region" description="Helical" evidence="8">
    <location>
        <begin position="145"/>
        <end position="169"/>
    </location>
</feature>
<evidence type="ECO:0000256" key="2">
    <source>
        <dbReference type="ARBA" id="ARBA00007935"/>
    </source>
</evidence>
<keyword evidence="6 8" id="KW-1133">Transmembrane helix</keyword>
<feature type="transmembrane region" description="Helical" evidence="8">
    <location>
        <begin position="272"/>
        <end position="293"/>
    </location>
</feature>
<dbReference type="InterPro" id="IPR000522">
    <property type="entry name" value="ABC_transptr_permease_BtuC"/>
</dbReference>
<evidence type="ECO:0000256" key="4">
    <source>
        <dbReference type="ARBA" id="ARBA00022475"/>
    </source>
</evidence>
<feature type="transmembrane region" description="Helical" evidence="8">
    <location>
        <begin position="88"/>
        <end position="107"/>
    </location>
</feature>
<keyword evidence="3" id="KW-0813">Transport</keyword>
<dbReference type="AlphaFoldDB" id="A0AA50CP76"/>
<accession>A0AA50CP76</accession>
<feature type="transmembrane region" description="Helical" evidence="8">
    <location>
        <begin position="189"/>
        <end position="208"/>
    </location>
</feature>
<evidence type="ECO:0000256" key="7">
    <source>
        <dbReference type="ARBA" id="ARBA00023136"/>
    </source>
</evidence>
<dbReference type="FunFam" id="1.10.3470.10:FF:000001">
    <property type="entry name" value="Vitamin B12 ABC transporter permease BtuC"/>
    <property type="match status" value="1"/>
</dbReference>
<gene>
    <name evidence="10" type="ORF">Q9313_22895</name>
</gene>
<dbReference type="Gene3D" id="1.10.3470.10">
    <property type="entry name" value="ABC transporter involved in vitamin B12 uptake, BtuC"/>
    <property type="match status" value="1"/>
</dbReference>
<feature type="transmembrane region" description="Helical" evidence="8">
    <location>
        <begin position="233"/>
        <end position="260"/>
    </location>
</feature>
<dbReference type="PANTHER" id="PTHR30472:SF25">
    <property type="entry name" value="ABC TRANSPORTER PERMEASE PROTEIN MJ0876-RELATED"/>
    <property type="match status" value="1"/>
</dbReference>
<keyword evidence="5 8" id="KW-0812">Transmembrane</keyword>
<evidence type="ECO:0000256" key="1">
    <source>
        <dbReference type="ARBA" id="ARBA00004651"/>
    </source>
</evidence>
<evidence type="ECO:0000256" key="6">
    <source>
        <dbReference type="ARBA" id="ARBA00022989"/>
    </source>
</evidence>
<evidence type="ECO:0000256" key="3">
    <source>
        <dbReference type="ARBA" id="ARBA00022448"/>
    </source>
</evidence>
<proteinExistence type="inferred from homology"/>
<evidence type="ECO:0000313" key="10">
    <source>
        <dbReference type="EMBL" id="WLR99620.1"/>
    </source>
</evidence>
<dbReference type="GO" id="GO:0033214">
    <property type="term" value="P:siderophore-iron import into cell"/>
    <property type="evidence" value="ECO:0007669"/>
    <property type="project" value="TreeGrafter"/>
</dbReference>
<dbReference type="InterPro" id="IPR037294">
    <property type="entry name" value="ABC_BtuC-like"/>
</dbReference>
<keyword evidence="4" id="KW-1003">Cell membrane</keyword>
<dbReference type="PANTHER" id="PTHR30472">
    <property type="entry name" value="FERRIC ENTEROBACTIN TRANSPORT SYSTEM PERMEASE PROTEIN"/>
    <property type="match status" value="1"/>
</dbReference>
<protein>
    <submittedName>
        <fullName evidence="10">Iron ABC transporter permease</fullName>
    </submittedName>
</protein>
<evidence type="ECO:0000256" key="5">
    <source>
        <dbReference type="ARBA" id="ARBA00022692"/>
    </source>
</evidence>
<reference evidence="10 11" key="1">
    <citation type="submission" date="2023-08" db="EMBL/GenBank/DDBJ databases">
        <title>Pathogen: clinical or host-associated sample.</title>
        <authorList>
            <person name="Hergert J."/>
            <person name="Casey R."/>
            <person name="Wagner J."/>
            <person name="Young E.L."/>
            <person name="Oakeson K.F."/>
        </authorList>
    </citation>
    <scope>NUCLEOTIDE SEQUENCE [LARGE SCALE GENOMIC DNA]</scope>
    <source>
        <strain evidence="10 11">1760953</strain>
        <plasmid evidence="10 11">unnamed1</plasmid>
    </source>
</reference>
<comment type="similarity">
    <text evidence="2">Belongs to the binding-protein-dependent transport system permease family. FecCD subfamily.</text>
</comment>
<dbReference type="RefSeq" id="WP_306038941.1">
    <property type="nucleotide sequence ID" value="NZ_CP132303.1"/>
</dbReference>
<organism evidence="10 11">
    <name type="scientific">Shinella sumterensis</name>
    <dbReference type="NCBI Taxonomy" id="1967501"/>
    <lineage>
        <taxon>Bacteria</taxon>
        <taxon>Pseudomonadati</taxon>
        <taxon>Pseudomonadota</taxon>
        <taxon>Alphaproteobacteria</taxon>
        <taxon>Hyphomicrobiales</taxon>
        <taxon>Rhizobiaceae</taxon>
        <taxon>Shinella</taxon>
    </lineage>
</organism>
<sequence length="329" mass="33387">MTSRHVVLAAALLSVPALLLASLALGDQTVSRADLESLVDGSATEQIRMIVLDLRLPRALMALTAGMALGIAGAIAQAVMRNPLAEPGILGINAGAALAGGLVIVGLKGAGATLLPVAGFAGATLMAAAVFALSWRNGTSSLRIVLIGIALGSLAGAGSSFLIAFSDVADVQRLMIWLSGSVYAASWETVRLLAAWLVVPVALACLAFRQLDLMRFGDDIAASLGQRVNLGRAFLILLCTAISGATVAACGLIGFIGLIAPHVARKMVGAGHARMIPASALVGGLLLMAADLIGRTVIAPAQLPAGIVTALIGAPFLGYLLWGRRHAAQ</sequence>
<name>A0AA50CP76_9HYPH</name>
<geneLocation type="plasmid" evidence="10 11">
    <name>unnamed1</name>
</geneLocation>
<keyword evidence="7 8" id="KW-0472">Membrane</keyword>
<dbReference type="GO" id="GO:0022857">
    <property type="term" value="F:transmembrane transporter activity"/>
    <property type="evidence" value="ECO:0007669"/>
    <property type="project" value="InterPro"/>
</dbReference>
<evidence type="ECO:0000256" key="9">
    <source>
        <dbReference type="SAM" id="SignalP"/>
    </source>
</evidence>
<comment type="subcellular location">
    <subcellularLocation>
        <location evidence="1">Cell membrane</location>
        <topology evidence="1">Multi-pass membrane protein</topology>
    </subcellularLocation>
</comment>
<feature type="transmembrane region" description="Helical" evidence="8">
    <location>
        <begin position="113"/>
        <end position="133"/>
    </location>
</feature>
<feature type="transmembrane region" description="Helical" evidence="8">
    <location>
        <begin position="305"/>
        <end position="322"/>
    </location>
</feature>
<dbReference type="SUPFAM" id="SSF81345">
    <property type="entry name" value="ABC transporter involved in vitamin B12 uptake, BtuC"/>
    <property type="match status" value="1"/>
</dbReference>
<evidence type="ECO:0000256" key="8">
    <source>
        <dbReference type="SAM" id="Phobius"/>
    </source>
</evidence>
<dbReference type="Proteomes" id="UP001234585">
    <property type="component" value="Plasmid unnamed1"/>
</dbReference>
<dbReference type="Pfam" id="PF01032">
    <property type="entry name" value="FecCD"/>
    <property type="match status" value="1"/>
</dbReference>
<keyword evidence="10" id="KW-0614">Plasmid</keyword>
<feature type="transmembrane region" description="Helical" evidence="8">
    <location>
        <begin position="59"/>
        <end position="76"/>
    </location>
</feature>
<feature type="chain" id="PRO_5041248449" evidence="9">
    <location>
        <begin position="27"/>
        <end position="329"/>
    </location>
</feature>
<keyword evidence="11" id="KW-1185">Reference proteome</keyword>
<keyword evidence="9" id="KW-0732">Signal</keyword>
<dbReference type="EMBL" id="CP132303">
    <property type="protein sequence ID" value="WLR99620.1"/>
    <property type="molecule type" value="Genomic_DNA"/>
</dbReference>
<dbReference type="GO" id="GO:0005886">
    <property type="term" value="C:plasma membrane"/>
    <property type="evidence" value="ECO:0007669"/>
    <property type="project" value="UniProtKB-SubCell"/>
</dbReference>